<reference evidence="2" key="1">
    <citation type="submission" date="2023-02" db="EMBL/GenBank/DDBJ databases">
        <title>Georgenia sp.10Sc9-8, isolated from a soil sample collected from the Taklamakan desert.</title>
        <authorList>
            <person name="Liu S."/>
        </authorList>
    </citation>
    <scope>NUCLEOTIDE SEQUENCE</scope>
    <source>
        <strain evidence="2">10Sc9-8</strain>
    </source>
</reference>
<evidence type="ECO:0000313" key="3">
    <source>
        <dbReference type="Proteomes" id="UP001165561"/>
    </source>
</evidence>
<keyword evidence="1" id="KW-0812">Transmembrane</keyword>
<protein>
    <submittedName>
        <fullName evidence="2">MFS transporter</fullName>
    </submittedName>
</protein>
<comment type="caution">
    <text evidence="2">The sequence shown here is derived from an EMBL/GenBank/DDBJ whole genome shotgun (WGS) entry which is preliminary data.</text>
</comment>
<sequence length="63" mass="6941">MAETTERRGPRTRPERLDDLPFTRAHGRLLTGSGLGWALDAMDVGLISFIMAALAVEWGLTDQ</sequence>
<feature type="non-terminal residue" evidence="2">
    <location>
        <position position="63"/>
    </location>
</feature>
<gene>
    <name evidence="2" type="ORF">PU560_02250</name>
</gene>
<dbReference type="Proteomes" id="UP001165561">
    <property type="component" value="Unassembled WGS sequence"/>
</dbReference>
<accession>A0ABT5TWL5</accession>
<evidence type="ECO:0000256" key="1">
    <source>
        <dbReference type="SAM" id="Phobius"/>
    </source>
</evidence>
<keyword evidence="1" id="KW-0472">Membrane</keyword>
<evidence type="ECO:0000313" key="2">
    <source>
        <dbReference type="EMBL" id="MDD9205286.1"/>
    </source>
</evidence>
<dbReference type="SUPFAM" id="SSF103473">
    <property type="entry name" value="MFS general substrate transporter"/>
    <property type="match status" value="1"/>
</dbReference>
<dbReference type="InterPro" id="IPR036259">
    <property type="entry name" value="MFS_trans_sf"/>
</dbReference>
<proteinExistence type="predicted"/>
<keyword evidence="1" id="KW-1133">Transmembrane helix</keyword>
<name>A0ABT5TWL5_9MICO</name>
<organism evidence="2 3">
    <name type="scientific">Georgenia halotolerans</name>
    <dbReference type="NCBI Taxonomy" id="3028317"/>
    <lineage>
        <taxon>Bacteria</taxon>
        <taxon>Bacillati</taxon>
        <taxon>Actinomycetota</taxon>
        <taxon>Actinomycetes</taxon>
        <taxon>Micrococcales</taxon>
        <taxon>Bogoriellaceae</taxon>
        <taxon>Georgenia</taxon>
    </lineage>
</organism>
<keyword evidence="3" id="KW-1185">Reference proteome</keyword>
<feature type="transmembrane region" description="Helical" evidence="1">
    <location>
        <begin position="37"/>
        <end position="60"/>
    </location>
</feature>
<dbReference type="EMBL" id="JARACI010000398">
    <property type="protein sequence ID" value="MDD9205286.1"/>
    <property type="molecule type" value="Genomic_DNA"/>
</dbReference>